<evidence type="ECO:0000259" key="2">
    <source>
        <dbReference type="Pfam" id="PF00857"/>
    </source>
</evidence>
<evidence type="ECO:0000256" key="1">
    <source>
        <dbReference type="ARBA" id="ARBA00022801"/>
    </source>
</evidence>
<gene>
    <name evidence="3" type="ORF">GGQ88_002222</name>
</gene>
<dbReference type="Pfam" id="PF00857">
    <property type="entry name" value="Isochorismatase"/>
    <property type="match status" value="1"/>
</dbReference>
<keyword evidence="1" id="KW-0378">Hydrolase</keyword>
<dbReference type="CDD" id="cd00431">
    <property type="entry name" value="cysteine_hydrolases"/>
    <property type="match status" value="1"/>
</dbReference>
<comment type="caution">
    <text evidence="3">The sequence shown here is derived from an EMBL/GenBank/DDBJ whole genome shotgun (WGS) entry which is preliminary data.</text>
</comment>
<dbReference type="PANTHER" id="PTHR43540">
    <property type="entry name" value="PEROXYUREIDOACRYLATE/UREIDOACRYLATE AMIDOHYDROLASE-RELATED"/>
    <property type="match status" value="1"/>
</dbReference>
<dbReference type="EMBL" id="JACICY010000004">
    <property type="protein sequence ID" value="MBB3860953.1"/>
    <property type="molecule type" value="Genomic_DNA"/>
</dbReference>
<protein>
    <submittedName>
        <fullName evidence="3">Nicotinamidase-related amidase</fullName>
    </submittedName>
</protein>
<feature type="domain" description="Isochorismatase-like" evidence="2">
    <location>
        <begin position="12"/>
        <end position="188"/>
    </location>
</feature>
<evidence type="ECO:0000313" key="3">
    <source>
        <dbReference type="EMBL" id="MBB3860953.1"/>
    </source>
</evidence>
<sequence length="208" mass="22056">MALKGLEPGKRAALLVVEMQNGIINPAFTAGPLVDQVEARAIVPKINSLAAEFRAHGYPVVHCIISARPGFAGWNNNCYLAHHILRENRLISGSVYAALHDGIDFQPEDYIEERHHGMSAFTGTRLAPLLRAHRVDTVVLSGVSTNVALIGSAIEAVGLGYQALLAEDCSAGATAESHAMQIGMNLSAVASVGRADEIIAALKNQDGR</sequence>
<proteinExistence type="predicted"/>
<name>A0A7W5ZXI4_9SPHN</name>
<reference evidence="3 4" key="1">
    <citation type="submission" date="2020-08" db="EMBL/GenBank/DDBJ databases">
        <title>Genomic Encyclopedia of Type Strains, Phase IV (KMG-IV): sequencing the most valuable type-strain genomes for metagenomic binning, comparative biology and taxonomic classification.</title>
        <authorList>
            <person name="Goeker M."/>
        </authorList>
    </citation>
    <scope>NUCLEOTIDE SEQUENCE [LARGE SCALE GENOMIC DNA]</scope>
    <source>
        <strain evidence="3 4">DSM 14552</strain>
    </source>
</reference>
<dbReference type="RefSeq" id="WP_183613191.1">
    <property type="nucleotide sequence ID" value="NZ_JACICY010000004.1"/>
</dbReference>
<dbReference type="GO" id="GO:0016787">
    <property type="term" value="F:hydrolase activity"/>
    <property type="evidence" value="ECO:0007669"/>
    <property type="project" value="UniProtKB-KW"/>
</dbReference>
<dbReference type="AlphaFoldDB" id="A0A7W5ZXI4"/>
<evidence type="ECO:0000313" key="4">
    <source>
        <dbReference type="Proteomes" id="UP000562395"/>
    </source>
</evidence>
<dbReference type="SUPFAM" id="SSF52499">
    <property type="entry name" value="Isochorismatase-like hydrolases"/>
    <property type="match status" value="1"/>
</dbReference>
<organism evidence="3 4">
    <name type="scientific">Novosphingobium hassiacum</name>
    <dbReference type="NCBI Taxonomy" id="173676"/>
    <lineage>
        <taxon>Bacteria</taxon>
        <taxon>Pseudomonadati</taxon>
        <taxon>Pseudomonadota</taxon>
        <taxon>Alphaproteobacteria</taxon>
        <taxon>Sphingomonadales</taxon>
        <taxon>Sphingomonadaceae</taxon>
        <taxon>Novosphingobium</taxon>
    </lineage>
</organism>
<keyword evidence="4" id="KW-1185">Reference proteome</keyword>
<dbReference type="InterPro" id="IPR000868">
    <property type="entry name" value="Isochorismatase-like_dom"/>
</dbReference>
<dbReference type="InterPro" id="IPR050272">
    <property type="entry name" value="Isochorismatase-like_hydrls"/>
</dbReference>
<dbReference type="Gene3D" id="3.40.50.850">
    <property type="entry name" value="Isochorismatase-like"/>
    <property type="match status" value="1"/>
</dbReference>
<dbReference type="InterPro" id="IPR036380">
    <property type="entry name" value="Isochorismatase-like_sf"/>
</dbReference>
<accession>A0A7W5ZXI4</accession>
<dbReference type="Proteomes" id="UP000562395">
    <property type="component" value="Unassembled WGS sequence"/>
</dbReference>